<dbReference type="EMBL" id="CAKAEH010001681">
    <property type="protein sequence ID" value="CAG9538616.1"/>
    <property type="molecule type" value="Genomic_DNA"/>
</dbReference>
<dbReference type="OrthoDB" id="5825944at2759"/>
<accession>A0A8J2MBT4</accession>
<gene>
    <name evidence="3" type="ORF">CJOHNSTONI_LOCUS8309</name>
</gene>
<feature type="compositionally biased region" description="Basic and acidic residues" evidence="2">
    <location>
        <begin position="700"/>
        <end position="717"/>
    </location>
</feature>
<sequence>MNGKYLTKNSIEYEYCNIAYQHEIAGRINFQKGQYKEAIESYQKSLKILQMYSDYFETTDKLPKVMNIYWKMSDTYEALAKQTNCLEPLDYAIAALTSLLKYRPYDRNIRLKRCALWKTLQSRENAITDALVYFCTELSKDCLDVPLENINRVLSNDLKYLINEECNHIESYAQSLQPFLTQDFINLWLSCDCDDPLVKDIWNVRDELLGTLPNDIEPIKEGRYKEALKALSNGEFSSVMKNLEEASINGRYRLEATLLLALAHTRDDGATVDKFLDRFERIWNQKPIGYSLRRCAQLVVRYISISRAIRFNPFSGKKMENKTKEMEANLYLQEALIIFWKRQNSDIGEVFWKKELKNDNRRKLQHIQKLCDLALKEKPDFHHAKILKLRSILELKMAVSISVLNDDDLKPLENIVNKTNEIFPAYNAFGDLCLYSVYLANSKIDKAKLCCERMLNALFLRGQPLTFLIRCDWDVDKAQTLKRLEMLLAKEPENYVAHILMYYYHFRHGELDCALEHADYVLKYWPFHMNTDNLSAHIREYVHCHLLQTVQKEMDMVVEASLRMISSSLPLLGNLRKDQVISGKIRRIFSTEVNTSESKQDIRILEKPDHDFFEMEQFYLKLDAIAQQESGISEISVEKDQKQKICGEETASTSNCQFFSDSEKPDDHFLSSEEKAENAGKMISAAFYYAEQLRREIEHGSRVDKDKCRSEDIKDAKSSSLKQTLKSEKLVVSDEKKVGNDKDFDTIN</sequence>
<feature type="region of interest" description="Disordered" evidence="2">
    <location>
        <begin position="700"/>
        <end position="724"/>
    </location>
</feature>
<dbReference type="Proteomes" id="UP000746747">
    <property type="component" value="Unassembled WGS sequence"/>
</dbReference>
<keyword evidence="1" id="KW-0802">TPR repeat</keyword>
<dbReference type="PROSITE" id="PS50005">
    <property type="entry name" value="TPR"/>
    <property type="match status" value="1"/>
</dbReference>
<proteinExistence type="predicted"/>
<protein>
    <submittedName>
        <fullName evidence="3">Uncharacterized protein</fullName>
    </submittedName>
</protein>
<comment type="caution">
    <text evidence="3">The sequence shown here is derived from an EMBL/GenBank/DDBJ whole genome shotgun (WGS) entry which is preliminary data.</text>
</comment>
<dbReference type="AlphaFoldDB" id="A0A8J2MBT4"/>
<feature type="repeat" description="TPR" evidence="1">
    <location>
        <begin position="19"/>
        <end position="52"/>
    </location>
</feature>
<organism evidence="3 4">
    <name type="scientific">Cercopithifilaria johnstoni</name>
    <dbReference type="NCBI Taxonomy" id="2874296"/>
    <lineage>
        <taxon>Eukaryota</taxon>
        <taxon>Metazoa</taxon>
        <taxon>Ecdysozoa</taxon>
        <taxon>Nematoda</taxon>
        <taxon>Chromadorea</taxon>
        <taxon>Rhabditida</taxon>
        <taxon>Spirurina</taxon>
        <taxon>Spiruromorpha</taxon>
        <taxon>Filarioidea</taxon>
        <taxon>Onchocercidae</taxon>
        <taxon>Cercopithifilaria</taxon>
    </lineage>
</organism>
<evidence type="ECO:0000256" key="2">
    <source>
        <dbReference type="SAM" id="MobiDB-lite"/>
    </source>
</evidence>
<dbReference type="SUPFAM" id="SSF48452">
    <property type="entry name" value="TPR-like"/>
    <property type="match status" value="1"/>
</dbReference>
<dbReference type="Gene3D" id="1.25.40.10">
    <property type="entry name" value="Tetratricopeptide repeat domain"/>
    <property type="match status" value="1"/>
</dbReference>
<name>A0A8J2MBT4_9BILA</name>
<evidence type="ECO:0000256" key="1">
    <source>
        <dbReference type="PROSITE-ProRule" id="PRU00339"/>
    </source>
</evidence>
<evidence type="ECO:0000313" key="3">
    <source>
        <dbReference type="EMBL" id="CAG9538616.1"/>
    </source>
</evidence>
<dbReference type="InterPro" id="IPR019734">
    <property type="entry name" value="TPR_rpt"/>
</dbReference>
<evidence type="ECO:0000313" key="4">
    <source>
        <dbReference type="Proteomes" id="UP000746747"/>
    </source>
</evidence>
<keyword evidence="4" id="KW-1185">Reference proteome</keyword>
<reference evidence="3" key="1">
    <citation type="submission" date="2021-09" db="EMBL/GenBank/DDBJ databases">
        <authorList>
            <consortium name="Pathogen Informatics"/>
        </authorList>
    </citation>
    <scope>NUCLEOTIDE SEQUENCE</scope>
</reference>
<dbReference type="InterPro" id="IPR011990">
    <property type="entry name" value="TPR-like_helical_dom_sf"/>
</dbReference>